<dbReference type="PROSITE" id="PS51318">
    <property type="entry name" value="TAT"/>
    <property type="match status" value="1"/>
</dbReference>
<feature type="chain" id="PRO_5045305230" description="Secreted protein" evidence="1">
    <location>
        <begin position="36"/>
        <end position="132"/>
    </location>
</feature>
<evidence type="ECO:0000256" key="1">
    <source>
        <dbReference type="SAM" id="SignalP"/>
    </source>
</evidence>
<evidence type="ECO:0008006" key="4">
    <source>
        <dbReference type="Google" id="ProtNLM"/>
    </source>
</evidence>
<sequence length="132" mass="14177">MRVEKPARRTAVIRSAAALCLAAVVAGAAAAPALADAPGNPGKHYLQVNVPSDVGTIGVVGGGVQQCFKVNRGEWNDTRALVNNGARVEVWGYTTDNCDARTTANQKYYDRATVPSSDSFTYFWFTLKNLRV</sequence>
<protein>
    <recommendedName>
        <fullName evidence="4">Secreted protein</fullName>
    </recommendedName>
</protein>
<dbReference type="RefSeq" id="WP_220649311.1">
    <property type="nucleotide sequence ID" value="NZ_CP080647.1"/>
</dbReference>
<evidence type="ECO:0000313" key="3">
    <source>
        <dbReference type="Proteomes" id="UP000827138"/>
    </source>
</evidence>
<feature type="signal peptide" evidence="1">
    <location>
        <begin position="1"/>
        <end position="35"/>
    </location>
</feature>
<evidence type="ECO:0000313" key="2">
    <source>
        <dbReference type="EMBL" id="QYX80602.1"/>
    </source>
</evidence>
<dbReference type="EMBL" id="CP080647">
    <property type="protein sequence ID" value="QYX80602.1"/>
    <property type="molecule type" value="Genomic_DNA"/>
</dbReference>
<keyword evidence="3" id="KW-1185">Reference proteome</keyword>
<organism evidence="2 3">
    <name type="scientific">Streptomyces akebiae</name>
    <dbReference type="NCBI Taxonomy" id="2865673"/>
    <lineage>
        <taxon>Bacteria</taxon>
        <taxon>Bacillati</taxon>
        <taxon>Actinomycetota</taxon>
        <taxon>Actinomycetes</taxon>
        <taxon>Kitasatosporales</taxon>
        <taxon>Streptomycetaceae</taxon>
        <taxon>Streptomyces</taxon>
    </lineage>
</organism>
<name>A0ABX8XXS7_9ACTN</name>
<proteinExistence type="predicted"/>
<dbReference type="InterPro" id="IPR006311">
    <property type="entry name" value="TAT_signal"/>
</dbReference>
<reference evidence="2 3" key="1">
    <citation type="submission" date="2021-08" db="EMBL/GenBank/DDBJ databases">
        <authorList>
            <person name="Ping M."/>
        </authorList>
    </citation>
    <scope>NUCLEOTIDE SEQUENCE [LARGE SCALE GENOMIC DNA]</scope>
    <source>
        <strain evidence="2 3">MG28</strain>
    </source>
</reference>
<dbReference type="Proteomes" id="UP000827138">
    <property type="component" value="Chromosome"/>
</dbReference>
<gene>
    <name evidence="2" type="ORF">K1J60_32445</name>
</gene>
<accession>A0ABX8XXS7</accession>
<keyword evidence="1" id="KW-0732">Signal</keyword>